<reference evidence="2" key="1">
    <citation type="submission" date="2023-07" db="EMBL/GenBank/DDBJ databases">
        <title>Study on multiphase classification of strain Alteromonas salexigens isolated from the Yellow Sea.</title>
        <authorList>
            <person name="Sun L."/>
        </authorList>
    </citation>
    <scope>NUCLEOTIDE SEQUENCE [LARGE SCALE GENOMIC DNA]</scope>
    <source>
        <strain evidence="2">ASW11-19</strain>
    </source>
</reference>
<keyword evidence="2" id="KW-1185">Reference proteome</keyword>
<dbReference type="Pfam" id="PF10009">
    <property type="entry name" value="DUF2252"/>
    <property type="match status" value="1"/>
</dbReference>
<evidence type="ECO:0000313" key="1">
    <source>
        <dbReference type="EMBL" id="MCU7554428.1"/>
    </source>
</evidence>
<protein>
    <submittedName>
        <fullName evidence="1">DUF2252 domain-containing protein</fullName>
    </submittedName>
</protein>
<proteinExistence type="predicted"/>
<dbReference type="EMBL" id="JAOTJC010000006">
    <property type="protein sequence ID" value="MCU7554428.1"/>
    <property type="molecule type" value="Genomic_DNA"/>
</dbReference>
<sequence length="232" mass="25649">MKREKFVRKQIEATDGPISTLSETKHAKMRESPFVFFRGTAPLFYADLASGLISLPDPVARLPRVCVVGDCHVSNFGFLTEEGSHGDTVIFAPNDFDDACVGFAGWDILRLMVSMLLTAEHCQGVKSGKYSDPDINRAKSAITLDEAKSAMQACLTAYTATCDRVVYRPGEIYEAIDYPPPGKLTKLFEKARRRAALGEAFTSKSALAKAVHTVNDKLQFRHLPEKFSRLDP</sequence>
<comment type="caution">
    <text evidence="1">The sequence shown here is derived from an EMBL/GenBank/DDBJ whole genome shotgun (WGS) entry which is preliminary data.</text>
</comment>
<dbReference type="Proteomes" id="UP001209257">
    <property type="component" value="Unassembled WGS sequence"/>
</dbReference>
<dbReference type="InterPro" id="IPR018721">
    <property type="entry name" value="DUF2252"/>
</dbReference>
<accession>A0ABT2VPP1</accession>
<dbReference type="RefSeq" id="WP_262993100.1">
    <property type="nucleotide sequence ID" value="NZ_JAOTJC010000006.1"/>
</dbReference>
<organism evidence="1 2">
    <name type="scientific">Alteromonas salexigens</name>
    <dbReference type="NCBI Taxonomy" id="2982530"/>
    <lineage>
        <taxon>Bacteria</taxon>
        <taxon>Pseudomonadati</taxon>
        <taxon>Pseudomonadota</taxon>
        <taxon>Gammaproteobacteria</taxon>
        <taxon>Alteromonadales</taxon>
        <taxon>Alteromonadaceae</taxon>
        <taxon>Alteromonas/Salinimonas group</taxon>
        <taxon>Alteromonas</taxon>
    </lineage>
</organism>
<name>A0ABT2VPP1_9ALTE</name>
<evidence type="ECO:0000313" key="2">
    <source>
        <dbReference type="Proteomes" id="UP001209257"/>
    </source>
</evidence>
<dbReference type="PANTHER" id="PTHR39441:SF1">
    <property type="entry name" value="DUF2252 DOMAIN-CONTAINING PROTEIN"/>
    <property type="match status" value="1"/>
</dbReference>
<dbReference type="PANTHER" id="PTHR39441">
    <property type="entry name" value="DUF2252 DOMAIN-CONTAINING PROTEIN"/>
    <property type="match status" value="1"/>
</dbReference>
<gene>
    <name evidence="1" type="ORF">OCL06_07445</name>
</gene>